<proteinExistence type="predicted"/>
<dbReference type="EMBL" id="KE503208">
    <property type="protein sequence ID" value="EPX70663.1"/>
    <property type="molecule type" value="Genomic_DNA"/>
</dbReference>
<dbReference type="InterPro" id="IPR053858">
    <property type="entry name" value="Arb2_dom"/>
</dbReference>
<dbReference type="InterPro" id="IPR048263">
    <property type="entry name" value="Arb2"/>
</dbReference>
<dbReference type="Pfam" id="PF22749">
    <property type="entry name" value="Arb2"/>
    <property type="match status" value="1"/>
</dbReference>
<dbReference type="OMA" id="NEHYYQA"/>
<gene>
    <name evidence="2" type="ORF">SOCG_04293</name>
</gene>
<dbReference type="Proteomes" id="UP000016088">
    <property type="component" value="Unassembled WGS sequence"/>
</dbReference>
<organism evidence="2 3">
    <name type="scientific">Schizosaccharomyces octosporus (strain yFS286)</name>
    <name type="common">Fission yeast</name>
    <name type="synonym">Octosporomyces octosporus</name>
    <dbReference type="NCBI Taxonomy" id="483514"/>
    <lineage>
        <taxon>Eukaryota</taxon>
        <taxon>Fungi</taxon>
        <taxon>Dikarya</taxon>
        <taxon>Ascomycota</taxon>
        <taxon>Taphrinomycotina</taxon>
        <taxon>Schizosaccharomycetes</taxon>
        <taxon>Schizosaccharomycetales</taxon>
        <taxon>Schizosaccharomycetaceae</taxon>
        <taxon>Schizosaccharomyces</taxon>
    </lineage>
</organism>
<sequence length="269" mass="31185">MFRKKKVDSVPKLYNLGNSLKDLGLQITADRRLRKLFSADELYEFSITKDKAYNEHYYQAVLEQIYNWTLTVCMLEAIPMSTDVYKTDEPYVLFYTTKNWKENKKGMVIIIQPFSYPLIWSNRNIREHDLGDATFVNTVSKCVDNGYAVAIFTPSALLWDADKKVPRTISSFTSTGKHITKKNYIPSIKSPEDYVTKGIDYILSECQASKIYYIGAEYGSQLLNTYLDTNWERLSSRTAFVILLQNITSMFELSNKSFIEFLLKVCIFI</sequence>
<evidence type="ECO:0000313" key="2">
    <source>
        <dbReference type="EMBL" id="EPX70663.1"/>
    </source>
</evidence>
<keyword evidence="3" id="KW-1185">Reference proteome</keyword>
<dbReference type="GO" id="GO:0005737">
    <property type="term" value="C:cytoplasm"/>
    <property type="evidence" value="ECO:0007669"/>
    <property type="project" value="EnsemblFungi"/>
</dbReference>
<dbReference type="GO" id="GO:0035197">
    <property type="term" value="F:siRNA binding"/>
    <property type="evidence" value="ECO:0007669"/>
    <property type="project" value="EnsemblFungi"/>
</dbReference>
<name>S9PT49_SCHOY</name>
<protein>
    <submittedName>
        <fullName evidence="2">Argonaute binding protein 2</fullName>
    </submittedName>
</protein>
<dbReference type="PANTHER" id="PTHR21357:SF4">
    <property type="entry name" value="FAM172 FAMILY PROTEIN HOMOLOG CG10038"/>
    <property type="match status" value="1"/>
</dbReference>
<dbReference type="GO" id="GO:0033167">
    <property type="term" value="C:ARC complex"/>
    <property type="evidence" value="ECO:0007669"/>
    <property type="project" value="EnsemblFungi"/>
</dbReference>
<accession>S9PT49</accession>
<dbReference type="VEuPathDB" id="FungiDB:SOCG_04293"/>
<dbReference type="OrthoDB" id="5352252at2759"/>
<evidence type="ECO:0000259" key="1">
    <source>
        <dbReference type="Pfam" id="PF22749"/>
    </source>
</evidence>
<dbReference type="PANTHER" id="PTHR21357">
    <property type="entry name" value="FAM172 FAMILY PROTEIN HOMOLOG CG10038"/>
    <property type="match status" value="1"/>
</dbReference>
<dbReference type="GeneID" id="25033257"/>
<reference evidence="2 3" key="1">
    <citation type="journal article" date="2011" name="Science">
        <title>Comparative functional genomics of the fission yeasts.</title>
        <authorList>
            <person name="Rhind N."/>
            <person name="Chen Z."/>
            <person name="Yassour M."/>
            <person name="Thompson D.A."/>
            <person name="Haas B.J."/>
            <person name="Habib N."/>
            <person name="Wapinski I."/>
            <person name="Roy S."/>
            <person name="Lin M.F."/>
            <person name="Heiman D.I."/>
            <person name="Young S.K."/>
            <person name="Furuya K."/>
            <person name="Guo Y."/>
            <person name="Pidoux A."/>
            <person name="Chen H.M."/>
            <person name="Robbertse B."/>
            <person name="Goldberg J.M."/>
            <person name="Aoki K."/>
            <person name="Bayne E.H."/>
            <person name="Berlin A.M."/>
            <person name="Desjardins C.A."/>
            <person name="Dobbs E."/>
            <person name="Dukaj L."/>
            <person name="Fan L."/>
            <person name="FitzGerald M.G."/>
            <person name="French C."/>
            <person name="Gujja S."/>
            <person name="Hansen K."/>
            <person name="Keifenheim D."/>
            <person name="Levin J.Z."/>
            <person name="Mosher R.A."/>
            <person name="Mueller C.A."/>
            <person name="Pfiffner J."/>
            <person name="Priest M."/>
            <person name="Russ C."/>
            <person name="Smialowska A."/>
            <person name="Swoboda P."/>
            <person name="Sykes S.M."/>
            <person name="Vaughn M."/>
            <person name="Vengrova S."/>
            <person name="Yoder R."/>
            <person name="Zeng Q."/>
            <person name="Allshire R."/>
            <person name="Baulcombe D."/>
            <person name="Birren B.W."/>
            <person name="Brown W."/>
            <person name="Ekwall K."/>
            <person name="Kellis M."/>
            <person name="Leatherwood J."/>
            <person name="Levin H."/>
            <person name="Margalit H."/>
            <person name="Martienssen R."/>
            <person name="Nieduszynski C.A."/>
            <person name="Spatafora J.W."/>
            <person name="Friedman N."/>
            <person name="Dalgaard J.Z."/>
            <person name="Baumann P."/>
            <person name="Niki H."/>
            <person name="Regev A."/>
            <person name="Nusbaum C."/>
        </authorList>
    </citation>
    <scope>NUCLEOTIDE SEQUENCE [LARGE SCALE GENOMIC DNA]</scope>
    <source>
        <strain evidence="3">yFS286</strain>
    </source>
</reference>
<dbReference type="GO" id="GO:0140727">
    <property type="term" value="P:siRNA-mediated pericentric heterochromatin formation"/>
    <property type="evidence" value="ECO:0007669"/>
    <property type="project" value="EnsemblFungi"/>
</dbReference>
<feature type="domain" description="Arb2" evidence="1">
    <location>
        <begin position="18"/>
        <end position="266"/>
    </location>
</feature>
<dbReference type="HOGENOM" id="CLU_1034984_0_0_1"/>
<dbReference type="RefSeq" id="XP_013020589.1">
    <property type="nucleotide sequence ID" value="XM_013165135.1"/>
</dbReference>
<evidence type="ECO:0000313" key="3">
    <source>
        <dbReference type="Proteomes" id="UP000016088"/>
    </source>
</evidence>
<dbReference type="AlphaFoldDB" id="S9PT49"/>